<protein>
    <recommendedName>
        <fullName evidence="1">DUF7918 domain-containing protein</fullName>
    </recommendedName>
</protein>
<dbReference type="AlphaFoldDB" id="A0AA38PI05"/>
<dbReference type="EMBL" id="MU805986">
    <property type="protein sequence ID" value="KAJ3843086.1"/>
    <property type="molecule type" value="Genomic_DNA"/>
</dbReference>
<gene>
    <name evidence="2" type="ORF">F5878DRAFT_721733</name>
</gene>
<name>A0AA38PI05_9AGAR</name>
<dbReference type="Proteomes" id="UP001163846">
    <property type="component" value="Unassembled WGS sequence"/>
</dbReference>
<comment type="caution">
    <text evidence="2">The sequence shown here is derived from an EMBL/GenBank/DDBJ whole genome shotgun (WGS) entry which is preliminary data.</text>
</comment>
<keyword evidence="3" id="KW-1185">Reference proteome</keyword>
<reference evidence="2" key="1">
    <citation type="submission" date="2022-08" db="EMBL/GenBank/DDBJ databases">
        <authorList>
            <consortium name="DOE Joint Genome Institute"/>
            <person name="Min B."/>
            <person name="Riley R."/>
            <person name="Sierra-Patev S."/>
            <person name="Naranjo-Ortiz M."/>
            <person name="Looney B."/>
            <person name="Konkel Z."/>
            <person name="Slot J.C."/>
            <person name="Sakamoto Y."/>
            <person name="Steenwyk J.L."/>
            <person name="Rokas A."/>
            <person name="Carro J."/>
            <person name="Camarero S."/>
            <person name="Ferreira P."/>
            <person name="Molpeceres G."/>
            <person name="Ruiz-Duenas F.J."/>
            <person name="Serrano A."/>
            <person name="Henrissat B."/>
            <person name="Drula E."/>
            <person name="Hughes K.W."/>
            <person name="Mata J.L."/>
            <person name="Ishikawa N.K."/>
            <person name="Vargas-Isla R."/>
            <person name="Ushijima S."/>
            <person name="Smith C.A."/>
            <person name="Ahrendt S."/>
            <person name="Andreopoulos W."/>
            <person name="He G."/>
            <person name="Labutti K."/>
            <person name="Lipzen A."/>
            <person name="Ng V."/>
            <person name="Sandor L."/>
            <person name="Barry K."/>
            <person name="Martinez A.T."/>
            <person name="Xiao Y."/>
            <person name="Gibbons J.G."/>
            <person name="Terashima K."/>
            <person name="Hibbett D.S."/>
            <person name="Grigoriev I.V."/>
        </authorList>
    </citation>
    <scope>NUCLEOTIDE SEQUENCE</scope>
    <source>
        <strain evidence="2">TFB9207</strain>
    </source>
</reference>
<organism evidence="2 3">
    <name type="scientific">Lentinula raphanica</name>
    <dbReference type="NCBI Taxonomy" id="153919"/>
    <lineage>
        <taxon>Eukaryota</taxon>
        <taxon>Fungi</taxon>
        <taxon>Dikarya</taxon>
        <taxon>Basidiomycota</taxon>
        <taxon>Agaricomycotina</taxon>
        <taxon>Agaricomycetes</taxon>
        <taxon>Agaricomycetidae</taxon>
        <taxon>Agaricales</taxon>
        <taxon>Marasmiineae</taxon>
        <taxon>Omphalotaceae</taxon>
        <taxon>Lentinula</taxon>
    </lineage>
</organism>
<evidence type="ECO:0000259" key="1">
    <source>
        <dbReference type="Pfam" id="PF25534"/>
    </source>
</evidence>
<proteinExistence type="predicted"/>
<sequence length="254" mass="28963">MLRIGPYSAWIAVDGAARCLETHCAEARYGGSTASASGWIPSEAGKKFSIYWHNAKRDIALEAVVSIDGVECNRHVMLAASDDFRDRPDTVRVSYTRTSEATRRDFIFSVIQLTDDDEWLPLVDYTKFGVITLELWRLQVNRVVRQQLQHDSYAPVVLESQVLHEQTKRGGTHHVRFGNEYRASRPTVDMVDAQKLDRTPYVSFSFRYKPYDILLAQGVIPPRVVRPQAIPITSLLSDNVDVKMNPRMKLESRH</sequence>
<evidence type="ECO:0000313" key="2">
    <source>
        <dbReference type="EMBL" id="KAJ3843086.1"/>
    </source>
</evidence>
<dbReference type="InterPro" id="IPR057678">
    <property type="entry name" value="DUF7918"/>
</dbReference>
<feature type="domain" description="DUF7918" evidence="1">
    <location>
        <begin position="34"/>
        <end position="221"/>
    </location>
</feature>
<evidence type="ECO:0000313" key="3">
    <source>
        <dbReference type="Proteomes" id="UP001163846"/>
    </source>
</evidence>
<dbReference type="Pfam" id="PF25534">
    <property type="entry name" value="DUF7918"/>
    <property type="match status" value="1"/>
</dbReference>
<accession>A0AA38PI05</accession>